<evidence type="ECO:0000256" key="2">
    <source>
        <dbReference type="ARBA" id="ARBA00022527"/>
    </source>
</evidence>
<keyword evidence="6" id="KW-1185">Reference proteome</keyword>
<feature type="region of interest" description="Disordered" evidence="3">
    <location>
        <begin position="1"/>
        <end position="122"/>
    </location>
</feature>
<dbReference type="AlphaFoldDB" id="A0AAD5T9C0"/>
<feature type="domain" description="Heme-regulated eIF-2-alpha kinase helical" evidence="4">
    <location>
        <begin position="361"/>
        <end position="437"/>
    </location>
</feature>
<name>A0AAD5T9C0_9FUNG</name>
<feature type="region of interest" description="Disordered" evidence="3">
    <location>
        <begin position="326"/>
        <end position="349"/>
    </location>
</feature>
<keyword evidence="5" id="KW-0418">Kinase</keyword>
<feature type="compositionally biased region" description="Low complexity" evidence="3">
    <location>
        <begin position="245"/>
        <end position="260"/>
    </location>
</feature>
<dbReference type="EC" id="2.7.11.1" evidence="1"/>
<dbReference type="GO" id="GO:0006950">
    <property type="term" value="P:response to stress"/>
    <property type="evidence" value="ECO:0007669"/>
    <property type="project" value="UniProtKB-ARBA"/>
</dbReference>
<dbReference type="Proteomes" id="UP001211907">
    <property type="component" value="Unassembled WGS sequence"/>
</dbReference>
<organism evidence="5 6">
    <name type="scientific">Physocladia obscura</name>
    <dbReference type="NCBI Taxonomy" id="109957"/>
    <lineage>
        <taxon>Eukaryota</taxon>
        <taxon>Fungi</taxon>
        <taxon>Fungi incertae sedis</taxon>
        <taxon>Chytridiomycota</taxon>
        <taxon>Chytridiomycota incertae sedis</taxon>
        <taxon>Chytridiomycetes</taxon>
        <taxon>Chytridiales</taxon>
        <taxon>Chytriomycetaceae</taxon>
        <taxon>Physocladia</taxon>
    </lineage>
</organism>
<evidence type="ECO:0000259" key="4">
    <source>
        <dbReference type="Pfam" id="PF22949"/>
    </source>
</evidence>
<gene>
    <name evidence="5" type="primary">EIF2AK1_1</name>
    <name evidence="5" type="ORF">HK100_011828</name>
</gene>
<feature type="compositionally biased region" description="Polar residues" evidence="3">
    <location>
        <begin position="232"/>
        <end position="244"/>
    </location>
</feature>
<evidence type="ECO:0000256" key="3">
    <source>
        <dbReference type="SAM" id="MobiDB-lite"/>
    </source>
</evidence>
<feature type="compositionally biased region" description="Basic residues" evidence="3">
    <location>
        <begin position="330"/>
        <end position="349"/>
    </location>
</feature>
<evidence type="ECO:0000256" key="1">
    <source>
        <dbReference type="ARBA" id="ARBA00012513"/>
    </source>
</evidence>
<protein>
    <recommendedName>
        <fullName evidence="1">non-specific serine/threonine protein kinase</fullName>
        <ecNumber evidence="1">2.7.11.1</ecNumber>
    </recommendedName>
</protein>
<accession>A0AAD5T9C0</accession>
<feature type="compositionally biased region" description="Polar residues" evidence="3">
    <location>
        <begin position="10"/>
        <end position="24"/>
    </location>
</feature>
<evidence type="ECO:0000313" key="6">
    <source>
        <dbReference type="Proteomes" id="UP001211907"/>
    </source>
</evidence>
<dbReference type="GO" id="GO:0003743">
    <property type="term" value="F:translation initiation factor activity"/>
    <property type="evidence" value="ECO:0007669"/>
    <property type="project" value="UniProtKB-KW"/>
</dbReference>
<dbReference type="EMBL" id="JADGJH010000078">
    <property type="protein sequence ID" value="KAJ3139130.1"/>
    <property type="molecule type" value="Genomic_DNA"/>
</dbReference>
<dbReference type="InterPro" id="IPR054521">
    <property type="entry name" value="HRI2_3H"/>
</dbReference>
<keyword evidence="2" id="KW-0723">Serine/threonine-protein kinase</keyword>
<comment type="caution">
    <text evidence="5">The sequence shown here is derived from an EMBL/GenBank/DDBJ whole genome shotgun (WGS) entry which is preliminary data.</text>
</comment>
<dbReference type="GO" id="GO:0004674">
    <property type="term" value="F:protein serine/threonine kinase activity"/>
    <property type="evidence" value="ECO:0007669"/>
    <property type="project" value="UniProtKB-KW"/>
</dbReference>
<feature type="compositionally biased region" description="Polar residues" evidence="3">
    <location>
        <begin position="442"/>
        <end position="456"/>
    </location>
</feature>
<feature type="region of interest" description="Disordered" evidence="3">
    <location>
        <begin position="189"/>
        <end position="262"/>
    </location>
</feature>
<keyword evidence="5" id="KW-0808">Transferase</keyword>
<feature type="region of interest" description="Disordered" evidence="3">
    <location>
        <begin position="442"/>
        <end position="464"/>
    </location>
</feature>
<keyword evidence="5" id="KW-0396">Initiation factor</keyword>
<proteinExistence type="predicted"/>
<reference evidence="5" key="1">
    <citation type="submission" date="2020-05" db="EMBL/GenBank/DDBJ databases">
        <title>Phylogenomic resolution of chytrid fungi.</title>
        <authorList>
            <person name="Stajich J.E."/>
            <person name="Amses K."/>
            <person name="Simmons R."/>
            <person name="Seto K."/>
            <person name="Myers J."/>
            <person name="Bonds A."/>
            <person name="Quandt C.A."/>
            <person name="Barry K."/>
            <person name="Liu P."/>
            <person name="Grigoriev I."/>
            <person name="Longcore J.E."/>
            <person name="James T.Y."/>
        </authorList>
    </citation>
    <scope>NUCLEOTIDE SEQUENCE</scope>
    <source>
        <strain evidence="5">JEL0513</strain>
    </source>
</reference>
<evidence type="ECO:0000313" key="5">
    <source>
        <dbReference type="EMBL" id="KAJ3139130.1"/>
    </source>
</evidence>
<feature type="compositionally biased region" description="Polar residues" evidence="3">
    <location>
        <begin position="69"/>
        <end position="81"/>
    </location>
</feature>
<dbReference type="Pfam" id="PF22949">
    <property type="entry name" value="HRI2_3H"/>
    <property type="match status" value="1"/>
</dbReference>
<keyword evidence="5" id="KW-0648">Protein biosynthesis</keyword>
<feature type="compositionally biased region" description="Low complexity" evidence="3">
    <location>
        <begin position="198"/>
        <end position="222"/>
    </location>
</feature>
<sequence>MKSSHPPPNADNTAKHLSTSSLLSPNAVPAMRVNPIPTPSPGVSRKKSFDSFAFLPTQSDQQHPHVGSLQPQHSRRAQQIPSPSPKSMAASLKSNLSMPSNQSQSSYTKSKNTTATATFDTKLTPLFDEHREFPKDSSYLEKLERITSAIRPEIEAYKSLKQVVDARDIPELRTNNIDGKSNIVNVGFEEGSEESEQEVSGSCSSSAEITSNESNESSIFSESADDSRSEAGSESESDSVAFTNSSSESSESEDSNSPSSCFAKRQQHINLNVKKTTVHSSATTAEIGTLSETYHMASMDIVRSSAVSLSTLLQKNVSIEDISDADSQPHHHQRYHHHQHHHREHAHGKHNLLVREKKLKQGRLLLVSLLENFCMLYDQSPERNKRLFFVLCKQLSAMGIIDSEDFLDEISAVRGAYKRAFKELVMQAMQAIREENATRLISSHANDETGSQSSIGAESDEHEK</sequence>
<feature type="compositionally biased region" description="Polar residues" evidence="3">
    <location>
        <begin position="92"/>
        <end position="112"/>
    </location>
</feature>